<name>A0AAD9Z2A4_9LECA</name>
<feature type="compositionally biased region" description="Basic and acidic residues" evidence="1">
    <location>
        <begin position="43"/>
        <end position="54"/>
    </location>
</feature>
<proteinExistence type="predicted"/>
<evidence type="ECO:0000256" key="1">
    <source>
        <dbReference type="SAM" id="MobiDB-lite"/>
    </source>
</evidence>
<dbReference type="SUPFAM" id="SSF52540">
    <property type="entry name" value="P-loop containing nucleoside triphosphate hydrolases"/>
    <property type="match status" value="1"/>
</dbReference>
<dbReference type="PANTHER" id="PTHR36681:SF3">
    <property type="entry name" value="NUCLEAR GTPASE, GERMINAL CENTER-ASSOCIATED, TANDEM DUPLICATE 3"/>
    <property type="match status" value="1"/>
</dbReference>
<comment type="caution">
    <text evidence="2">The sequence shown here is derived from an EMBL/GenBank/DDBJ whole genome shotgun (WGS) entry which is preliminary data.</text>
</comment>
<dbReference type="CDD" id="cd00882">
    <property type="entry name" value="Ras_like_GTPase"/>
    <property type="match status" value="1"/>
</dbReference>
<dbReference type="PANTHER" id="PTHR36681">
    <property type="entry name" value="NUCLEAR GTPASE, GERMINAL CENTER-ASSOCIATED, TANDEM DUPLICATE 3"/>
    <property type="match status" value="1"/>
</dbReference>
<reference evidence="2" key="1">
    <citation type="submission" date="2022-11" db="EMBL/GenBank/DDBJ databases">
        <title>Chromosomal genome sequence assembly and mating type (MAT) locus characterization of the leprose asexual lichenized fungus Lepraria neglecta (Nyl.) Erichsen.</title>
        <authorList>
            <person name="Allen J.L."/>
            <person name="Pfeffer B."/>
        </authorList>
    </citation>
    <scope>NUCLEOTIDE SEQUENCE</scope>
    <source>
        <strain evidence="2">Allen 5258</strain>
    </source>
</reference>
<accession>A0AAD9Z2A4</accession>
<feature type="region of interest" description="Disordered" evidence="1">
    <location>
        <begin position="38"/>
        <end position="149"/>
    </location>
</feature>
<feature type="compositionally biased region" description="Polar residues" evidence="1">
    <location>
        <begin position="61"/>
        <end position="81"/>
    </location>
</feature>
<evidence type="ECO:0000313" key="3">
    <source>
        <dbReference type="Proteomes" id="UP001276659"/>
    </source>
</evidence>
<organism evidence="2 3">
    <name type="scientific">Lepraria neglecta</name>
    <dbReference type="NCBI Taxonomy" id="209136"/>
    <lineage>
        <taxon>Eukaryota</taxon>
        <taxon>Fungi</taxon>
        <taxon>Dikarya</taxon>
        <taxon>Ascomycota</taxon>
        <taxon>Pezizomycotina</taxon>
        <taxon>Lecanoromycetes</taxon>
        <taxon>OSLEUM clade</taxon>
        <taxon>Lecanoromycetidae</taxon>
        <taxon>Lecanorales</taxon>
        <taxon>Lecanorineae</taxon>
        <taxon>Stereocaulaceae</taxon>
        <taxon>Lepraria</taxon>
    </lineage>
</organism>
<protein>
    <submittedName>
        <fullName evidence="2">Uncharacterized protein</fullName>
    </submittedName>
</protein>
<dbReference type="AlphaFoldDB" id="A0AAD9Z2A4"/>
<evidence type="ECO:0000313" key="2">
    <source>
        <dbReference type="EMBL" id="KAK3170300.1"/>
    </source>
</evidence>
<dbReference type="EMBL" id="JASNWA010000009">
    <property type="protein sequence ID" value="KAK3170300.1"/>
    <property type="molecule type" value="Genomic_DNA"/>
</dbReference>
<dbReference type="Gene3D" id="3.40.50.300">
    <property type="entry name" value="P-loop containing nucleotide triphosphate hydrolases"/>
    <property type="match status" value="1"/>
</dbReference>
<feature type="compositionally biased region" description="Polar residues" evidence="1">
    <location>
        <begin position="91"/>
        <end position="105"/>
    </location>
</feature>
<feature type="compositionally biased region" description="Pro residues" evidence="1">
    <location>
        <begin position="130"/>
        <end position="140"/>
    </location>
</feature>
<dbReference type="Proteomes" id="UP001276659">
    <property type="component" value="Unassembled WGS sequence"/>
</dbReference>
<keyword evidence="3" id="KW-1185">Reference proteome</keyword>
<gene>
    <name evidence="2" type="ORF">OEA41_009687</name>
</gene>
<dbReference type="InterPro" id="IPR027417">
    <property type="entry name" value="P-loop_NTPase"/>
</dbReference>
<sequence>MSIYYLVIFLKKIQSTCDLSDVAFAARMVSKAIVPTTASGTVDEPRSQTRHSTDETAGDPTPSSSLDGTPTADTRQSYESQRSLEDRLANLNISSPESHGPSNHLLSPDYPLPSVERADPITVRDLPNATPRPTPSPEPTNRPASEGTDLSVIEGLQELGIDDTEEEEEPPSMEQLKAQNPPLPYDVNDEPLPPLPFSDRNYQNALRSGITLARETFDCLNQCEVANKTNTQLYKIKQRAEKLQNFDCPASRTIGIVGDSAAGKSSLINSLLHLNLAHKEHHEPFTIEVEYSTLEELLEQIHELLYDYRLPYKSELSEDLGQSSADYRNIEQRSRLALSTLQSIFPDRQETESTYLLGEWGGKSNRTADEIENDLKTLAEGLESPAGATDGKWQSTAADASECRDKVAKFMANGLWPRTNIVRYDAYISLSTCFRDVNLARVRKAEQYLLQCDEVFVLANINRVLTDESVKRSVENTVRDRINPNLQVQKSISIVCTHADICEDIDIAESEDNEQKLASLRTTRAAKSALLKAQHAMTSKLKELETKYKYIYILARNAEISRELFKKYENFVGNTNLNVFCVGNRHYEGYGFFDRKSRSMAVQGSGIPELRKFCHSIVDKAQFRASNHFLRVEIPDLLQSLEVWLAASEQESLLTIPSNCTKDLKSVWPRPD</sequence>